<dbReference type="SUPFAM" id="SSF56059">
    <property type="entry name" value="Glutathione synthetase ATP-binding domain-like"/>
    <property type="match status" value="1"/>
</dbReference>
<gene>
    <name evidence="3" type="ORF">M1E25_04095</name>
</gene>
<dbReference type="InterPro" id="IPR013815">
    <property type="entry name" value="ATP_grasp_subdomain_1"/>
</dbReference>
<reference evidence="3" key="1">
    <citation type="journal article" date="2023" name="Int. J. Syst. Evol. Microbiol.">
        <title>Streptomyces meridianus sp. nov. isolated from brackish water of the Tagus estuary in Alcochete, Portugal.</title>
        <authorList>
            <person name="Santos J.D.N."/>
            <person name="Klimek D."/>
            <person name="Calusinska M."/>
            <person name="Lobo Da Cunha A."/>
            <person name="Catita J."/>
            <person name="Goncalves H."/>
            <person name="Gonzalez I."/>
            <person name="Reyes F."/>
            <person name="Lage O.M."/>
        </authorList>
    </citation>
    <scope>NUCLEOTIDE SEQUENCE</scope>
    <source>
        <strain evidence="3">MTZ3.1</strain>
    </source>
</reference>
<feature type="domain" description="ATP-grasp" evidence="2">
    <location>
        <begin position="109"/>
        <end position="295"/>
    </location>
</feature>
<dbReference type="Proteomes" id="UP001167160">
    <property type="component" value="Unassembled WGS sequence"/>
</dbReference>
<evidence type="ECO:0000313" key="3">
    <source>
        <dbReference type="EMBL" id="MCM2576544.1"/>
    </source>
</evidence>
<protein>
    <recommendedName>
        <fullName evidence="2">ATP-grasp domain-containing protein</fullName>
    </recommendedName>
</protein>
<evidence type="ECO:0000256" key="1">
    <source>
        <dbReference type="PROSITE-ProRule" id="PRU00409"/>
    </source>
</evidence>
<name>A0ABT0X417_9ACTN</name>
<dbReference type="Gene3D" id="3.30.470.20">
    <property type="entry name" value="ATP-grasp fold, B domain"/>
    <property type="match status" value="1"/>
</dbReference>
<dbReference type="Gene3D" id="3.30.1490.20">
    <property type="entry name" value="ATP-grasp fold, A domain"/>
    <property type="match status" value="1"/>
</dbReference>
<dbReference type="EMBL" id="JAMQGM010000008">
    <property type="protein sequence ID" value="MCM2576544.1"/>
    <property type="molecule type" value="Genomic_DNA"/>
</dbReference>
<dbReference type="RefSeq" id="WP_251409621.1">
    <property type="nucleotide sequence ID" value="NZ_JAMQGM010000008.1"/>
</dbReference>
<proteinExistence type="predicted"/>
<dbReference type="InterPro" id="IPR011761">
    <property type="entry name" value="ATP-grasp"/>
</dbReference>
<accession>A0ABT0X417</accession>
<keyword evidence="4" id="KW-1185">Reference proteome</keyword>
<dbReference type="PANTHER" id="PTHR21621:SF0">
    <property type="entry name" value="BETA-CITRYLGLUTAMATE SYNTHASE B-RELATED"/>
    <property type="match status" value="1"/>
</dbReference>
<evidence type="ECO:0000313" key="4">
    <source>
        <dbReference type="Proteomes" id="UP001167160"/>
    </source>
</evidence>
<sequence>MKIGILAWDYTGVDPDGPNLAEFGRERGHETSLFTLKEIDYIPGNHGPDLMLKGEPASSFDAVISRARLHGDDWQDRVERLSMLSHALGGRLFDPADVWHHTYSKFLMNQKLAQNGFPVPPVRSATSLEEVAAACEQWGSAIVKPSYGYGGRDVERITDPEADKAVAERLLEKYETLMCQPYYPTRFGEYRITVAGDVAPMNILKLPAVGSWRCKTLEGASFERLDAPDDLLELSFGATRLMGLTLSGLDVLPDPAGGWVIIEVNMVPGWLHMLGREQHRATLAGVYDWVEEKVAAM</sequence>
<dbReference type="PANTHER" id="PTHR21621">
    <property type="entry name" value="RIBOSOMAL PROTEIN S6 MODIFICATION PROTEIN"/>
    <property type="match status" value="1"/>
</dbReference>
<dbReference type="PROSITE" id="PS50975">
    <property type="entry name" value="ATP_GRASP"/>
    <property type="match status" value="1"/>
</dbReference>
<keyword evidence="1" id="KW-0547">Nucleotide-binding</keyword>
<dbReference type="Pfam" id="PF08443">
    <property type="entry name" value="RimK"/>
    <property type="match status" value="1"/>
</dbReference>
<evidence type="ECO:0000259" key="2">
    <source>
        <dbReference type="PROSITE" id="PS50975"/>
    </source>
</evidence>
<keyword evidence="1" id="KW-0067">ATP-binding</keyword>
<comment type="caution">
    <text evidence="3">The sequence shown here is derived from an EMBL/GenBank/DDBJ whole genome shotgun (WGS) entry which is preliminary data.</text>
</comment>
<dbReference type="InterPro" id="IPR013651">
    <property type="entry name" value="ATP-grasp_RimK-type"/>
</dbReference>
<organism evidence="3 4">
    <name type="scientific">Streptomyces meridianus</name>
    <dbReference type="NCBI Taxonomy" id="2938945"/>
    <lineage>
        <taxon>Bacteria</taxon>
        <taxon>Bacillati</taxon>
        <taxon>Actinomycetota</taxon>
        <taxon>Actinomycetes</taxon>
        <taxon>Kitasatosporales</taxon>
        <taxon>Streptomycetaceae</taxon>
        <taxon>Streptomyces</taxon>
    </lineage>
</organism>